<protein>
    <recommendedName>
        <fullName evidence="4">peptidylprolyl isomerase</fullName>
        <ecNumber evidence="4">5.2.1.8</ecNumber>
    </recommendedName>
</protein>
<dbReference type="GO" id="GO:0003755">
    <property type="term" value="F:peptidyl-prolyl cis-trans isomerase activity"/>
    <property type="evidence" value="ECO:0007669"/>
    <property type="project" value="UniProtKB-KW"/>
</dbReference>
<comment type="subcellular location">
    <subcellularLocation>
        <location evidence="2">Cytoplasm</location>
    </subcellularLocation>
</comment>
<comment type="catalytic activity">
    <reaction evidence="1">
        <text>[protein]-peptidylproline (omega=180) = [protein]-peptidylproline (omega=0)</text>
        <dbReference type="Rhea" id="RHEA:16237"/>
        <dbReference type="Rhea" id="RHEA-COMP:10747"/>
        <dbReference type="Rhea" id="RHEA-COMP:10748"/>
        <dbReference type="ChEBI" id="CHEBI:83833"/>
        <dbReference type="ChEBI" id="CHEBI:83834"/>
        <dbReference type="EC" id="5.2.1.8"/>
    </reaction>
</comment>
<keyword evidence="6" id="KW-0697">Rotamase</keyword>
<evidence type="ECO:0000256" key="1">
    <source>
        <dbReference type="ARBA" id="ARBA00000971"/>
    </source>
</evidence>
<evidence type="ECO:0000256" key="2">
    <source>
        <dbReference type="ARBA" id="ARBA00004496"/>
    </source>
</evidence>
<proteinExistence type="inferred from homology"/>
<organism evidence="9">
    <name type="scientific">hydrothermal vent metagenome</name>
    <dbReference type="NCBI Taxonomy" id="652676"/>
    <lineage>
        <taxon>unclassified sequences</taxon>
        <taxon>metagenomes</taxon>
        <taxon>ecological metagenomes</taxon>
    </lineage>
</organism>
<evidence type="ECO:0000256" key="3">
    <source>
        <dbReference type="ARBA" id="ARBA00006577"/>
    </source>
</evidence>
<sequence>MTSKIVQFTPKTNKVEKDKVVTLKYALFESENDEVLEYREDLSYLHGGYEDLLVNLQDALTGHEVGEKIEVVLSAEKAFGPHLEELLMSGAADQFPDEAQQLWTRIQGQADDGSTREFVVTHVEDGMITVDGNHPYAGKSLRFVVEILNIRRATAEEIKKGHTVKL</sequence>
<dbReference type="AlphaFoldDB" id="A0A3B0YD17"/>
<evidence type="ECO:0000256" key="6">
    <source>
        <dbReference type="ARBA" id="ARBA00023110"/>
    </source>
</evidence>
<dbReference type="Gene3D" id="3.10.50.40">
    <property type="match status" value="1"/>
</dbReference>
<dbReference type="SUPFAM" id="SSF54534">
    <property type="entry name" value="FKBP-like"/>
    <property type="match status" value="1"/>
</dbReference>
<evidence type="ECO:0000256" key="8">
    <source>
        <dbReference type="ARBA" id="ARBA00023235"/>
    </source>
</evidence>
<accession>A0A3B0YD17</accession>
<name>A0A3B0YD17_9ZZZZ</name>
<gene>
    <name evidence="9" type="ORF">MNBD_GAMMA12-553</name>
</gene>
<reference evidence="9" key="1">
    <citation type="submission" date="2018-06" db="EMBL/GenBank/DDBJ databases">
        <authorList>
            <person name="Zhirakovskaya E."/>
        </authorList>
    </citation>
    <scope>NUCLEOTIDE SEQUENCE</scope>
</reference>
<keyword evidence="8 9" id="KW-0413">Isomerase</keyword>
<keyword evidence="5" id="KW-0963">Cytoplasm</keyword>
<dbReference type="PANTHER" id="PTHR47861:SF3">
    <property type="entry name" value="FKBP-TYPE PEPTIDYL-PROLYL CIS-TRANS ISOMERASE SLYD"/>
    <property type="match status" value="1"/>
</dbReference>
<evidence type="ECO:0000256" key="7">
    <source>
        <dbReference type="ARBA" id="ARBA00023186"/>
    </source>
</evidence>
<comment type="similarity">
    <text evidence="3">Belongs to the FKBP-type PPIase family.</text>
</comment>
<dbReference type="InterPro" id="IPR046357">
    <property type="entry name" value="PPIase_dom_sf"/>
</dbReference>
<dbReference type="EC" id="5.2.1.8" evidence="4"/>
<evidence type="ECO:0000256" key="4">
    <source>
        <dbReference type="ARBA" id="ARBA00013194"/>
    </source>
</evidence>
<evidence type="ECO:0000256" key="5">
    <source>
        <dbReference type="ARBA" id="ARBA00022490"/>
    </source>
</evidence>
<dbReference type="GO" id="GO:0005737">
    <property type="term" value="C:cytoplasm"/>
    <property type="evidence" value="ECO:0007669"/>
    <property type="project" value="UniProtKB-SubCell"/>
</dbReference>
<evidence type="ECO:0000313" key="9">
    <source>
        <dbReference type="EMBL" id="VAW73192.1"/>
    </source>
</evidence>
<dbReference type="EMBL" id="UOFL01000041">
    <property type="protein sequence ID" value="VAW73192.1"/>
    <property type="molecule type" value="Genomic_DNA"/>
</dbReference>
<dbReference type="PANTHER" id="PTHR47861">
    <property type="entry name" value="FKBP-TYPE PEPTIDYL-PROLYL CIS-TRANS ISOMERASE SLYD"/>
    <property type="match status" value="1"/>
</dbReference>
<keyword evidence="7" id="KW-0143">Chaperone</keyword>